<organism evidence="4 5">
    <name type="scientific">Alkalihalobacillus alcalophilus ATCC 27647 = CGMCC 1.3604</name>
    <dbReference type="NCBI Taxonomy" id="1218173"/>
    <lineage>
        <taxon>Bacteria</taxon>
        <taxon>Bacillati</taxon>
        <taxon>Bacillota</taxon>
        <taxon>Bacilli</taxon>
        <taxon>Bacillales</taxon>
        <taxon>Bacillaceae</taxon>
        <taxon>Alkalihalobacillus</taxon>
    </lineage>
</organism>
<dbReference type="SMART" id="SM00116">
    <property type="entry name" value="CBS"/>
    <property type="match status" value="2"/>
</dbReference>
<dbReference type="CDD" id="cd03440">
    <property type="entry name" value="hot_dog"/>
    <property type="match status" value="1"/>
</dbReference>
<reference evidence="4 5" key="1">
    <citation type="submission" date="2014-01" db="EMBL/GenBank/DDBJ databases">
        <title>Draft genome sequencing of Bacillus alcalophilus CGMCC 1.3604.</title>
        <authorList>
            <person name="Yang J."/>
            <person name="Diao L."/>
            <person name="Yang S."/>
        </authorList>
    </citation>
    <scope>NUCLEOTIDE SEQUENCE [LARGE SCALE GENOMIC DNA]</scope>
    <source>
        <strain evidence="4 5">CGMCC 1.3604</strain>
    </source>
</reference>
<dbReference type="SUPFAM" id="SSF46785">
    <property type="entry name" value="Winged helix' DNA-binding domain"/>
    <property type="match status" value="1"/>
</dbReference>
<dbReference type="SUPFAM" id="SSF75138">
    <property type="entry name" value="HprK N-terminal domain-like"/>
    <property type="match status" value="1"/>
</dbReference>
<dbReference type="InterPro" id="IPR036390">
    <property type="entry name" value="WH_DNA-bd_sf"/>
</dbReference>
<protein>
    <recommendedName>
        <fullName evidence="3">CBS domain-containing protein</fullName>
    </recommendedName>
</protein>
<dbReference type="InterPro" id="IPR028979">
    <property type="entry name" value="Ser_kin/Pase_Hpr-like_N_sf"/>
</dbReference>
<dbReference type="SUPFAM" id="SSF54637">
    <property type="entry name" value="Thioesterase/thiol ester dehydrase-isomerase"/>
    <property type="match status" value="1"/>
</dbReference>
<dbReference type="InterPro" id="IPR029069">
    <property type="entry name" value="HotDog_dom_sf"/>
</dbReference>
<dbReference type="InterPro" id="IPR046342">
    <property type="entry name" value="CBS_dom_sf"/>
</dbReference>
<comment type="caution">
    <text evidence="4">The sequence shown here is derived from an EMBL/GenBank/DDBJ whole genome shotgun (WGS) entry which is preliminary data.</text>
</comment>
<dbReference type="PANTHER" id="PTHR43080:SF2">
    <property type="entry name" value="CBS DOMAIN-CONTAINING PROTEIN"/>
    <property type="match status" value="1"/>
</dbReference>
<dbReference type="AlphaFoldDB" id="A0A4S4JVS0"/>
<evidence type="ECO:0000313" key="5">
    <source>
        <dbReference type="Proteomes" id="UP000297014"/>
    </source>
</evidence>
<dbReference type="PROSITE" id="PS51371">
    <property type="entry name" value="CBS"/>
    <property type="match status" value="2"/>
</dbReference>
<name>A0A4S4JVS0_ALKAL</name>
<dbReference type="PANTHER" id="PTHR43080">
    <property type="entry name" value="CBS DOMAIN-CONTAINING PROTEIN CBSX3, MITOCHONDRIAL"/>
    <property type="match status" value="1"/>
</dbReference>
<accession>A0A4S4JVS0</accession>
<dbReference type="RefSeq" id="WP_003323443.1">
    <property type="nucleotide sequence ID" value="NZ_JALP01000253.1"/>
</dbReference>
<dbReference type="InterPro" id="IPR006683">
    <property type="entry name" value="Thioestr_dom"/>
</dbReference>
<proteinExistence type="predicted"/>
<evidence type="ECO:0000259" key="3">
    <source>
        <dbReference type="PROSITE" id="PS51371"/>
    </source>
</evidence>
<evidence type="ECO:0000313" key="4">
    <source>
        <dbReference type="EMBL" id="THG89231.1"/>
    </source>
</evidence>
<dbReference type="Gene3D" id="3.10.129.10">
    <property type="entry name" value="Hotdog Thioesterase"/>
    <property type="match status" value="1"/>
</dbReference>
<dbReference type="EMBL" id="JALP01000253">
    <property type="protein sequence ID" value="THG89231.1"/>
    <property type="molecule type" value="Genomic_DNA"/>
</dbReference>
<dbReference type="InterPro" id="IPR036388">
    <property type="entry name" value="WH-like_DNA-bd_sf"/>
</dbReference>
<dbReference type="Gene3D" id="1.10.10.10">
    <property type="entry name" value="Winged helix-like DNA-binding domain superfamily/Winged helix DNA-binding domain"/>
    <property type="match status" value="1"/>
</dbReference>
<evidence type="ECO:0000256" key="1">
    <source>
        <dbReference type="ARBA" id="ARBA00023122"/>
    </source>
</evidence>
<dbReference type="Pfam" id="PF03061">
    <property type="entry name" value="4HBT"/>
    <property type="match status" value="1"/>
</dbReference>
<sequence>MPTKHEQILMFISELPVGSKISVRLIAKELQLSEGTAYRAIKEAENRGLVSTIERVGTIRIEKKKKENIEKLTYAEVVKIVDGQVLGGREGLHKTLNRFVIGAMKLDAMMRYVEAGNLLIVGNRYNGHKLALEAGAAVLITGGFDTSDEVVALADELNLPIITTSYDTFTVAAMINRAIYDQLIKKDIVLVDDILIQLHETYYLSTSDPVEKWKEFNQKTGHSRYPVIDENMRVQGMVTAKDVVGATKDTVIEKVMTANPITVNERTSVASVAHVMVWEGIELLPVLDSEKRFIGVVSRQDVLKALQMAQRQPHVGETIEDIVTSRFDEIKGEENTFSCEVSPQMTNQLGTISHGVMTTLVTEAGRRVLRKYKRGNLVLENITIYFLKPVQIDSTIRIKPRILEIGRKHGKIDVEMYFEDEIVSKALLMAQLID</sequence>
<dbReference type="OrthoDB" id="1790451at2"/>
<dbReference type="Gene3D" id="3.40.1390.20">
    <property type="entry name" value="HprK N-terminal domain-like"/>
    <property type="match status" value="1"/>
</dbReference>
<evidence type="ECO:0000256" key="2">
    <source>
        <dbReference type="PROSITE-ProRule" id="PRU00703"/>
    </source>
</evidence>
<dbReference type="InterPro" id="IPR010766">
    <property type="entry name" value="DRTGG"/>
</dbReference>
<feature type="domain" description="CBS" evidence="3">
    <location>
        <begin position="256"/>
        <end position="318"/>
    </location>
</feature>
<dbReference type="Proteomes" id="UP000297014">
    <property type="component" value="Unassembled WGS sequence"/>
</dbReference>
<dbReference type="SUPFAM" id="SSF54631">
    <property type="entry name" value="CBS-domain pair"/>
    <property type="match status" value="1"/>
</dbReference>
<feature type="domain" description="CBS" evidence="3">
    <location>
        <begin position="195"/>
        <end position="254"/>
    </location>
</feature>
<dbReference type="Pfam" id="PF07085">
    <property type="entry name" value="DRTGG"/>
    <property type="match status" value="1"/>
</dbReference>
<keyword evidence="1 2" id="KW-0129">CBS domain</keyword>
<dbReference type="CDD" id="cd04596">
    <property type="entry name" value="CBS_pair_DRTGG_assoc"/>
    <property type="match status" value="1"/>
</dbReference>
<gene>
    <name evidence="4" type="ORF">AJ85_18925</name>
</gene>
<dbReference type="InterPro" id="IPR000644">
    <property type="entry name" value="CBS_dom"/>
</dbReference>
<dbReference type="Pfam" id="PF00571">
    <property type="entry name" value="CBS"/>
    <property type="match status" value="2"/>
</dbReference>
<dbReference type="InterPro" id="IPR051257">
    <property type="entry name" value="Diverse_CBS-Domain"/>
</dbReference>
<dbReference type="Gene3D" id="3.10.580.10">
    <property type="entry name" value="CBS-domain"/>
    <property type="match status" value="1"/>
</dbReference>